<accession>A0ABP0IQ27</accession>
<name>A0ABP0IQ27_9DINO</name>
<sequence length="287" mass="32194">VLPYVYKFMSRFGEASMMKKSESFVAAFGSVKNQLGASVWDALSLDTKHKNEDLVLWRQALLKTKMTCNDRVVSVGDIKRSLSNAQMLTKIIVFEKNLLTLKNEMPKFKLTEFQKIAGLGAFEVRCVMFVLQKKPKDPAQLTVPVESVEHAAYLCHDDWNSSSETKYDDAGKAKTAARLMEKFAIGDLLVRSDGEGGRILAMTPLELKMQGDQGEFVLQADEVLNSSDWKKQSEPKPRVPVKDPDLWHSVLAATDVKARAQIRMWEEGYKMTPSLMTCHCGPSPRAS</sequence>
<feature type="non-terminal residue" evidence="1">
    <location>
        <position position="1"/>
    </location>
</feature>
<evidence type="ECO:0000313" key="1">
    <source>
        <dbReference type="EMBL" id="CAK9004686.1"/>
    </source>
</evidence>
<dbReference type="Proteomes" id="UP001642464">
    <property type="component" value="Unassembled WGS sequence"/>
</dbReference>
<comment type="caution">
    <text evidence="1">The sequence shown here is derived from an EMBL/GenBank/DDBJ whole genome shotgun (WGS) entry which is preliminary data.</text>
</comment>
<dbReference type="EMBL" id="CAXAMM010004715">
    <property type="protein sequence ID" value="CAK9004686.1"/>
    <property type="molecule type" value="Genomic_DNA"/>
</dbReference>
<proteinExistence type="predicted"/>
<keyword evidence="2" id="KW-1185">Reference proteome</keyword>
<gene>
    <name evidence="1" type="ORF">SCF082_LOCUS8296</name>
</gene>
<evidence type="ECO:0000313" key="2">
    <source>
        <dbReference type="Proteomes" id="UP001642464"/>
    </source>
</evidence>
<organism evidence="1 2">
    <name type="scientific">Durusdinium trenchii</name>
    <dbReference type="NCBI Taxonomy" id="1381693"/>
    <lineage>
        <taxon>Eukaryota</taxon>
        <taxon>Sar</taxon>
        <taxon>Alveolata</taxon>
        <taxon>Dinophyceae</taxon>
        <taxon>Suessiales</taxon>
        <taxon>Symbiodiniaceae</taxon>
        <taxon>Durusdinium</taxon>
    </lineage>
</organism>
<reference evidence="1 2" key="1">
    <citation type="submission" date="2024-02" db="EMBL/GenBank/DDBJ databases">
        <authorList>
            <person name="Chen Y."/>
            <person name="Shah S."/>
            <person name="Dougan E. K."/>
            <person name="Thang M."/>
            <person name="Chan C."/>
        </authorList>
    </citation>
    <scope>NUCLEOTIDE SEQUENCE [LARGE SCALE GENOMIC DNA]</scope>
</reference>
<protein>
    <submittedName>
        <fullName evidence="1">Uncharacterized protein</fullName>
    </submittedName>
</protein>